<comment type="catalytic activity">
    <reaction evidence="5 6 8">
        <text>L-histidine = trans-urocanate + NH4(+)</text>
        <dbReference type="Rhea" id="RHEA:21232"/>
        <dbReference type="ChEBI" id="CHEBI:17771"/>
        <dbReference type="ChEBI" id="CHEBI:28938"/>
        <dbReference type="ChEBI" id="CHEBI:57595"/>
        <dbReference type="EC" id="4.3.1.3"/>
    </reaction>
</comment>
<dbReference type="Gene3D" id="1.10.275.10">
    <property type="entry name" value="Fumarase/aspartase (N-terminal domain)"/>
    <property type="match status" value="1"/>
</dbReference>
<comment type="similarity">
    <text evidence="6 7">Belongs to the PAL/histidase family.</text>
</comment>
<evidence type="ECO:0000256" key="2">
    <source>
        <dbReference type="ARBA" id="ARBA00012994"/>
    </source>
</evidence>
<evidence type="ECO:0000256" key="1">
    <source>
        <dbReference type="ARBA" id="ARBA00005113"/>
    </source>
</evidence>
<evidence type="ECO:0000256" key="5">
    <source>
        <dbReference type="ARBA" id="ARBA00049269"/>
    </source>
</evidence>
<dbReference type="FunFam" id="1.10.275.10:FF:000005">
    <property type="entry name" value="Histidine ammonia-lyase"/>
    <property type="match status" value="1"/>
</dbReference>
<comment type="subcellular location">
    <subcellularLocation>
        <location evidence="6 9">Cytoplasm</location>
    </subcellularLocation>
</comment>
<keyword evidence="6" id="KW-0963">Cytoplasm</keyword>
<evidence type="ECO:0000256" key="4">
    <source>
        <dbReference type="ARBA" id="ARBA00023239"/>
    </source>
</evidence>
<dbReference type="GO" id="GO:0004397">
    <property type="term" value="F:histidine ammonia-lyase activity"/>
    <property type="evidence" value="ECO:0007669"/>
    <property type="project" value="UniProtKB-UniRule"/>
</dbReference>
<dbReference type="PANTHER" id="PTHR10362">
    <property type="entry name" value="HISTIDINE AMMONIA-LYASE"/>
    <property type="match status" value="1"/>
</dbReference>
<dbReference type="Pfam" id="PF00221">
    <property type="entry name" value="Lyase_aromatic"/>
    <property type="match status" value="1"/>
</dbReference>
<accession>A0A9X1V7Y0</accession>
<keyword evidence="3 6" id="KW-0369">Histidine metabolism</keyword>
<dbReference type="EMBL" id="JALBUF010000002">
    <property type="protein sequence ID" value="MCI0182913.1"/>
    <property type="molecule type" value="Genomic_DNA"/>
</dbReference>
<evidence type="ECO:0000313" key="10">
    <source>
        <dbReference type="EMBL" id="MCI0182913.1"/>
    </source>
</evidence>
<dbReference type="HAMAP" id="MF_00229">
    <property type="entry name" value="His_ammonia_lyase"/>
    <property type="match status" value="1"/>
</dbReference>
<dbReference type="InterPro" id="IPR008948">
    <property type="entry name" value="L-Aspartase-like"/>
</dbReference>
<gene>
    <name evidence="6 10" type="primary">hutH</name>
    <name evidence="10" type="ORF">MM817_01182</name>
</gene>
<dbReference type="RefSeq" id="WP_241712509.1">
    <property type="nucleotide sequence ID" value="NZ_JALBUF010000002.1"/>
</dbReference>
<evidence type="ECO:0000256" key="3">
    <source>
        <dbReference type="ARBA" id="ARBA00022808"/>
    </source>
</evidence>
<dbReference type="InterPro" id="IPR024083">
    <property type="entry name" value="Fumarase/histidase_N"/>
</dbReference>
<comment type="PTM">
    <text evidence="6">Contains an active site 4-methylidene-imidazol-5-one (MIO), which is formed autocatalytically by cyclization and dehydration of residues Ala-Ser-Gly.</text>
</comment>
<dbReference type="NCBIfam" id="TIGR01225">
    <property type="entry name" value="hutH"/>
    <property type="match status" value="1"/>
</dbReference>
<sequence length="513" mass="55297">MKQILLSGDMLTLDEVWEIATADIGASGTVDIEIDIAEDAWPRIRQSRELIEDLVLEGKPVYGVNTGFGRLSEVTIAKEDTVKLQKNLIRSHACAVGKPLSMPVVRAMMLLRANALAKGYSGIRQETLQLLVNCLQRGVHPYIPEQGSLGASGDLAPLAHLALVLMGEGRAEYRGTWYSGKEALQRAGLEPVVLQAKEGLALINGTQAMTAIGALAWSKAEHIIKLADGIGALTFEALQGVRDAFAKNVHALRPHPGQESAATSLREWVDGSKLTTTQGELRVQDAYSLRCMPQVHGASRQVLDYVRGVLEVELNAATDNPLVFAGSKEVISGGHFHGQPVALAMDFLKIGVAEMANISERRVERLVNPNLSGLPAFLAQNPGLSSGLMILQYVAASLVSENKVLAHPASVDSIPSSAGQEDHVSMGTTAARQVDEIVSNTSRVLAIEAIAAAQAVALQQVEDRLAPRTRQLYDAIRTRVPSVVEDRSLSEEIEMLAEELLYLRGSFSIPMYV</sequence>
<evidence type="ECO:0000256" key="8">
    <source>
        <dbReference type="RuleBase" id="RU004479"/>
    </source>
</evidence>
<feature type="cross-link" description="5-imidazolinone (Ala-Gly)" evidence="6">
    <location>
        <begin position="151"/>
        <end position="153"/>
    </location>
</feature>
<dbReference type="GO" id="GO:0005737">
    <property type="term" value="C:cytoplasm"/>
    <property type="evidence" value="ECO:0007669"/>
    <property type="project" value="UniProtKB-SubCell"/>
</dbReference>
<dbReference type="EC" id="4.3.1.3" evidence="2 6"/>
<dbReference type="InterPro" id="IPR001106">
    <property type="entry name" value="Aromatic_Lyase"/>
</dbReference>
<evidence type="ECO:0000256" key="9">
    <source>
        <dbReference type="RuleBase" id="RU004480"/>
    </source>
</evidence>
<proteinExistence type="inferred from homology"/>
<dbReference type="GO" id="GO:0006548">
    <property type="term" value="P:L-histidine catabolic process"/>
    <property type="evidence" value="ECO:0007669"/>
    <property type="project" value="UniProtKB-UniRule"/>
</dbReference>
<feature type="modified residue" description="2,3-didehydroalanine (Ser)" evidence="6">
    <location>
        <position position="152"/>
    </location>
</feature>
<keyword evidence="11" id="KW-1185">Reference proteome</keyword>
<comment type="caution">
    <text evidence="10">The sequence shown here is derived from an EMBL/GenBank/DDBJ whole genome shotgun (WGS) entry which is preliminary data.</text>
</comment>
<dbReference type="PROSITE" id="PS00488">
    <property type="entry name" value="PAL_HISTIDASE"/>
    <property type="match status" value="1"/>
</dbReference>
<organism evidence="10 11">
    <name type="scientific">Sulfoacidibacillus ferrooxidans</name>
    <dbReference type="NCBI Taxonomy" id="2005001"/>
    <lineage>
        <taxon>Bacteria</taxon>
        <taxon>Bacillati</taxon>
        <taxon>Bacillota</taxon>
        <taxon>Bacilli</taxon>
        <taxon>Bacillales</taxon>
        <taxon>Alicyclobacillaceae</taxon>
        <taxon>Sulfoacidibacillus</taxon>
    </lineage>
</organism>
<comment type="pathway">
    <text evidence="1 6 8">Amino-acid degradation; L-histidine degradation into L-glutamate; N-formimidoyl-L-glutamate from L-histidine: step 1/3.</text>
</comment>
<dbReference type="Gene3D" id="1.20.200.10">
    <property type="entry name" value="Fumarase/aspartase (Central domain)"/>
    <property type="match status" value="1"/>
</dbReference>
<evidence type="ECO:0000256" key="7">
    <source>
        <dbReference type="RuleBase" id="RU003954"/>
    </source>
</evidence>
<keyword evidence="4 6" id="KW-0456">Lyase</keyword>
<protein>
    <recommendedName>
        <fullName evidence="2 6">Histidine ammonia-lyase</fullName>
        <shortName evidence="6">Histidase</shortName>
        <ecNumber evidence="2 6">4.3.1.3</ecNumber>
    </recommendedName>
</protein>
<evidence type="ECO:0000256" key="6">
    <source>
        <dbReference type="HAMAP-Rule" id="MF_00229"/>
    </source>
</evidence>
<dbReference type="FunFam" id="1.20.200.10:FF:000003">
    <property type="entry name" value="Histidine ammonia-lyase"/>
    <property type="match status" value="1"/>
</dbReference>
<dbReference type="NCBIfam" id="NF006871">
    <property type="entry name" value="PRK09367.1"/>
    <property type="match status" value="1"/>
</dbReference>
<name>A0A9X1V7Y0_9BACL</name>
<dbReference type="InterPro" id="IPR005921">
    <property type="entry name" value="HutH"/>
</dbReference>
<dbReference type="Proteomes" id="UP001139263">
    <property type="component" value="Unassembled WGS sequence"/>
</dbReference>
<dbReference type="InterPro" id="IPR022313">
    <property type="entry name" value="Phe/His_NH3-lyase_AS"/>
</dbReference>
<dbReference type="AlphaFoldDB" id="A0A9X1V7Y0"/>
<dbReference type="CDD" id="cd00332">
    <property type="entry name" value="PAL-HAL"/>
    <property type="match status" value="1"/>
</dbReference>
<reference evidence="10" key="1">
    <citation type="submission" date="2022-03" db="EMBL/GenBank/DDBJ databases">
        <title>Draft Genome Sequence of Firmicute Strain S0AB, a Heterotrophic Iron/Sulfur-Oxidizing Extreme Acidophile.</title>
        <authorList>
            <person name="Vergara E."/>
            <person name="Pakostova E."/>
            <person name="Johnson D.B."/>
            <person name="Holmes D.S."/>
        </authorList>
    </citation>
    <scope>NUCLEOTIDE SEQUENCE</scope>
    <source>
        <strain evidence="10">S0AB</strain>
    </source>
</reference>
<evidence type="ECO:0000313" key="11">
    <source>
        <dbReference type="Proteomes" id="UP001139263"/>
    </source>
</evidence>
<dbReference type="SUPFAM" id="SSF48557">
    <property type="entry name" value="L-aspartase-like"/>
    <property type="match status" value="1"/>
</dbReference>